<feature type="non-terminal residue" evidence="1">
    <location>
        <position position="78"/>
    </location>
</feature>
<comment type="caution">
    <text evidence="1">The sequence shown here is derived from an EMBL/GenBank/DDBJ whole genome shotgun (WGS) entry which is preliminary data.</text>
</comment>
<evidence type="ECO:0000313" key="2">
    <source>
        <dbReference type="Proteomes" id="UP001152795"/>
    </source>
</evidence>
<organism evidence="1 2">
    <name type="scientific">Paramuricea clavata</name>
    <name type="common">Red gorgonian</name>
    <name type="synonym">Violescent sea-whip</name>
    <dbReference type="NCBI Taxonomy" id="317549"/>
    <lineage>
        <taxon>Eukaryota</taxon>
        <taxon>Metazoa</taxon>
        <taxon>Cnidaria</taxon>
        <taxon>Anthozoa</taxon>
        <taxon>Octocorallia</taxon>
        <taxon>Malacalcyonacea</taxon>
        <taxon>Plexauridae</taxon>
        <taxon>Paramuricea</taxon>
    </lineage>
</organism>
<proteinExistence type="predicted"/>
<dbReference type="Proteomes" id="UP001152795">
    <property type="component" value="Unassembled WGS sequence"/>
</dbReference>
<name>A0A6S7KWP4_PARCT</name>
<accession>A0A6S7KWP4</accession>
<dbReference type="EMBL" id="CACRXK020059395">
    <property type="protein sequence ID" value="CAB4053075.1"/>
    <property type="molecule type" value="Genomic_DNA"/>
</dbReference>
<reference evidence="1" key="1">
    <citation type="submission" date="2020-04" db="EMBL/GenBank/DDBJ databases">
        <authorList>
            <person name="Alioto T."/>
            <person name="Alioto T."/>
            <person name="Gomez Garrido J."/>
        </authorList>
    </citation>
    <scope>NUCLEOTIDE SEQUENCE</scope>
    <source>
        <strain evidence="1">A484AB</strain>
    </source>
</reference>
<evidence type="ECO:0000313" key="1">
    <source>
        <dbReference type="EMBL" id="CAB4053075.1"/>
    </source>
</evidence>
<protein>
    <submittedName>
        <fullName evidence="1">Uncharacterized protein</fullName>
    </submittedName>
</protein>
<gene>
    <name evidence="1" type="ORF">PACLA_8A020240</name>
</gene>
<dbReference type="AlphaFoldDB" id="A0A6S7KWP4"/>
<sequence>MEDVNEPDCPLAISRVLRGFRMDADVTVPGGHVERREVLIADGPTQVRISLMGRVTICNRVLLKTEMTGVYLFPLGAV</sequence>
<keyword evidence="2" id="KW-1185">Reference proteome</keyword>